<organism evidence="2 3">
    <name type="scientific">Myroides marinus</name>
    <dbReference type="NCBI Taxonomy" id="703342"/>
    <lineage>
        <taxon>Bacteria</taxon>
        <taxon>Pseudomonadati</taxon>
        <taxon>Bacteroidota</taxon>
        <taxon>Flavobacteriia</taxon>
        <taxon>Flavobacteriales</taxon>
        <taxon>Flavobacteriaceae</taxon>
        <taxon>Myroides</taxon>
    </lineage>
</organism>
<evidence type="ECO:0000313" key="3">
    <source>
        <dbReference type="Proteomes" id="UP000076630"/>
    </source>
</evidence>
<proteinExistence type="predicted"/>
<accession>A0A163UVZ7</accession>
<feature type="domain" description="Competence protein CoiA nuclease-like" evidence="1">
    <location>
        <begin position="92"/>
        <end position="128"/>
    </location>
</feature>
<dbReference type="Proteomes" id="UP000076630">
    <property type="component" value="Unassembled WGS sequence"/>
</dbReference>
<reference evidence="2 3" key="1">
    <citation type="submission" date="2016-01" db="EMBL/GenBank/DDBJ databases">
        <title>Whole genome sequencing of Myroides marinus L41.</title>
        <authorList>
            <person name="Hong K.W."/>
        </authorList>
    </citation>
    <scope>NUCLEOTIDE SEQUENCE [LARGE SCALE GENOMIC DNA]</scope>
    <source>
        <strain evidence="2 3">L41</strain>
    </source>
</reference>
<protein>
    <recommendedName>
        <fullName evidence="1">Competence protein CoiA nuclease-like domain-containing protein</fullName>
    </recommendedName>
</protein>
<evidence type="ECO:0000259" key="1">
    <source>
        <dbReference type="Pfam" id="PF06054"/>
    </source>
</evidence>
<sequence length="153" mass="17989">MKYSLVNGIKTEPFKGGIGVCICCGATVVAKCGIKNIHHWAHLDLTECDKWWESEGIWHRKWKSYFPEEWQEIVHIADDNEKHIADLKTNYGVIVEFQNSPISREELMSRENFYQNMIWIVNGEKFKNFHILDKLPNIESENFKDEVVLTFVK</sequence>
<dbReference type="Pfam" id="PF06054">
    <property type="entry name" value="CoiA_nuc"/>
    <property type="match status" value="1"/>
</dbReference>
<evidence type="ECO:0000313" key="2">
    <source>
        <dbReference type="EMBL" id="KZE73943.1"/>
    </source>
</evidence>
<name>A0A163UVZ7_9FLAO</name>
<gene>
    <name evidence="2" type="ORF">AV926_18115</name>
</gene>
<dbReference type="EMBL" id="LQNU01000099">
    <property type="protein sequence ID" value="KZE73943.1"/>
    <property type="molecule type" value="Genomic_DNA"/>
</dbReference>
<dbReference type="AlphaFoldDB" id="A0A163UVZ7"/>
<comment type="caution">
    <text evidence="2">The sequence shown here is derived from an EMBL/GenBank/DDBJ whole genome shotgun (WGS) entry which is preliminary data.</text>
</comment>
<dbReference type="RefSeq" id="WP_063259230.1">
    <property type="nucleotide sequence ID" value="NZ_LQNU01000099.1"/>
</dbReference>
<dbReference type="InterPro" id="IPR010330">
    <property type="entry name" value="CoiA_nuc"/>
</dbReference>
<keyword evidence="3" id="KW-1185">Reference proteome</keyword>